<dbReference type="Pfam" id="PF13439">
    <property type="entry name" value="Glyco_transf_4"/>
    <property type="match status" value="1"/>
</dbReference>
<protein>
    <submittedName>
        <fullName evidence="2">Glycosyltransferase</fullName>
    </submittedName>
</protein>
<dbReference type="SUPFAM" id="SSF53756">
    <property type="entry name" value="UDP-Glycosyltransferase/glycogen phosphorylase"/>
    <property type="match status" value="1"/>
</dbReference>
<dbReference type="KEGG" id="mgik:GO620_011915"/>
<reference evidence="2 3" key="1">
    <citation type="submission" date="2020-12" db="EMBL/GenBank/DDBJ databases">
        <title>HMF7856_wgs.fasta genome submission.</title>
        <authorList>
            <person name="Kang H."/>
            <person name="Kim H."/>
            <person name="Joh K."/>
        </authorList>
    </citation>
    <scope>NUCLEOTIDE SEQUENCE [LARGE SCALE GENOMIC DNA]</scope>
    <source>
        <strain evidence="2 3">HMF7856</strain>
    </source>
</reference>
<dbReference type="InterPro" id="IPR028098">
    <property type="entry name" value="Glyco_trans_4-like_N"/>
</dbReference>
<dbReference type="Pfam" id="PF13692">
    <property type="entry name" value="Glyco_trans_1_4"/>
    <property type="match status" value="1"/>
</dbReference>
<evidence type="ECO:0000313" key="2">
    <source>
        <dbReference type="EMBL" id="QQL48882.1"/>
    </source>
</evidence>
<organism evidence="2 3">
    <name type="scientific">Mucilaginibacter ginkgonis</name>
    <dbReference type="NCBI Taxonomy" id="2682091"/>
    <lineage>
        <taxon>Bacteria</taxon>
        <taxon>Pseudomonadati</taxon>
        <taxon>Bacteroidota</taxon>
        <taxon>Sphingobacteriia</taxon>
        <taxon>Sphingobacteriales</taxon>
        <taxon>Sphingobacteriaceae</taxon>
        <taxon>Mucilaginibacter</taxon>
    </lineage>
</organism>
<dbReference type="Proteomes" id="UP000429232">
    <property type="component" value="Chromosome"/>
</dbReference>
<keyword evidence="3" id="KW-1185">Reference proteome</keyword>
<evidence type="ECO:0000259" key="1">
    <source>
        <dbReference type="Pfam" id="PF13439"/>
    </source>
</evidence>
<dbReference type="PANTHER" id="PTHR12526:SF637">
    <property type="entry name" value="GLYCOSYLTRANSFERASE EPSF-RELATED"/>
    <property type="match status" value="1"/>
</dbReference>
<sequence>MGVPRVLHLNTYDGNGGAGKACLRLNNALQKQGVDSKILVHYKFGQNPLVKSFDNNIFQKSITAAKIILERVLGRRYLKAGSRTPFSFTWFGRDVSNHPDVKSADIIHLHWINHTFLNPASLKKLAKLNKPIVWTFHDSNAFTGGCHVRYTCDHYRHSCGFCPLLEKPHESDLSRKIWLQKESAYQQLKFTIIAPSSWMLRSIAESGLLNTRPAKILPNTLDTDVFKPRDRDALLTEFGLDATKIYFLSGFMPSRKDLHKGTDYLLDSLKRLVTDSAINTSNVELLIFGNRTTTDLPVFPFPTKFLGTIGDEETLAKYYAVAHAFLIPSLEDNLPYTVMESLSCGTPVIAFTTGGIPDMVKHEENGYLATYKSAESLCRGMSWIITHGNLQQLQNNARETVMEHFSEQRIADRHIAMYEEVIAETPNINANA</sequence>
<accession>A0A6I4HZW8</accession>
<dbReference type="AlphaFoldDB" id="A0A6I4HZW8"/>
<dbReference type="Gene3D" id="3.40.50.2000">
    <property type="entry name" value="Glycogen Phosphorylase B"/>
    <property type="match status" value="2"/>
</dbReference>
<gene>
    <name evidence="2" type="ORF">GO620_011915</name>
</gene>
<feature type="domain" description="Glycosyltransferase subfamily 4-like N-terminal" evidence="1">
    <location>
        <begin position="16"/>
        <end position="224"/>
    </location>
</feature>
<name>A0A6I4HZW8_9SPHI</name>
<proteinExistence type="predicted"/>
<evidence type="ECO:0000313" key="3">
    <source>
        <dbReference type="Proteomes" id="UP000429232"/>
    </source>
</evidence>
<dbReference type="PANTHER" id="PTHR12526">
    <property type="entry name" value="GLYCOSYLTRANSFERASE"/>
    <property type="match status" value="1"/>
</dbReference>
<dbReference type="EMBL" id="CP066775">
    <property type="protein sequence ID" value="QQL48882.1"/>
    <property type="molecule type" value="Genomic_DNA"/>
</dbReference>
<keyword evidence="2" id="KW-0808">Transferase</keyword>
<dbReference type="GO" id="GO:0016757">
    <property type="term" value="F:glycosyltransferase activity"/>
    <property type="evidence" value="ECO:0007669"/>
    <property type="project" value="UniProtKB-ARBA"/>
</dbReference>